<dbReference type="GO" id="GO:0004587">
    <property type="term" value="F:ornithine aminotransferase activity"/>
    <property type="evidence" value="ECO:0007669"/>
    <property type="project" value="UniProtKB-EC"/>
</dbReference>
<comment type="pathway">
    <text evidence="2 9">Amino-acid biosynthesis; L-proline biosynthesis; L-glutamate 5-semialdehyde from L-ornithine: step 1/1.</text>
</comment>
<evidence type="ECO:0000256" key="2">
    <source>
        <dbReference type="ARBA" id="ARBA00004998"/>
    </source>
</evidence>
<dbReference type="NCBIfam" id="TIGR01885">
    <property type="entry name" value="Orn_aminotrans"/>
    <property type="match status" value="1"/>
</dbReference>
<dbReference type="Pfam" id="PF00202">
    <property type="entry name" value="Aminotran_3"/>
    <property type="match status" value="1"/>
</dbReference>
<evidence type="ECO:0000256" key="9">
    <source>
        <dbReference type="RuleBase" id="RU365036"/>
    </source>
</evidence>
<dbReference type="GO" id="GO:0010121">
    <property type="term" value="P:L-arginine catabolic process to proline via ornithine"/>
    <property type="evidence" value="ECO:0007669"/>
    <property type="project" value="TreeGrafter"/>
</dbReference>
<evidence type="ECO:0000256" key="4">
    <source>
        <dbReference type="ARBA" id="ARBA00012924"/>
    </source>
</evidence>
<dbReference type="InterPro" id="IPR049704">
    <property type="entry name" value="Aminotrans_3_PPA_site"/>
</dbReference>
<dbReference type="EMBL" id="JADGJH010001144">
    <property type="protein sequence ID" value="KAJ3117950.1"/>
    <property type="molecule type" value="Genomic_DNA"/>
</dbReference>
<dbReference type="EC" id="2.6.1.13" evidence="4 9"/>
<name>A0AAD5SY60_9FUNG</name>
<dbReference type="PIRSF" id="PIRSF000521">
    <property type="entry name" value="Transaminase_4ab_Lys_Orn"/>
    <property type="match status" value="1"/>
</dbReference>
<evidence type="ECO:0000256" key="7">
    <source>
        <dbReference type="ARBA" id="ARBA00022898"/>
    </source>
</evidence>
<dbReference type="InterPro" id="IPR015421">
    <property type="entry name" value="PyrdxlP-dep_Trfase_major"/>
</dbReference>
<dbReference type="GO" id="GO:0042802">
    <property type="term" value="F:identical protein binding"/>
    <property type="evidence" value="ECO:0007669"/>
    <property type="project" value="TreeGrafter"/>
</dbReference>
<dbReference type="InterPro" id="IPR015422">
    <property type="entry name" value="PyrdxlP-dep_Trfase_small"/>
</dbReference>
<comment type="cofactor">
    <cofactor evidence="1 9">
        <name>pyridoxal 5'-phosphate</name>
        <dbReference type="ChEBI" id="CHEBI:597326"/>
    </cofactor>
</comment>
<dbReference type="InterPro" id="IPR050103">
    <property type="entry name" value="Class-III_PLP-dep_AT"/>
</dbReference>
<comment type="caution">
    <text evidence="10">The sequence shown here is derived from an EMBL/GenBank/DDBJ whole genome shotgun (WGS) entry which is preliminary data.</text>
</comment>
<dbReference type="PROSITE" id="PS00600">
    <property type="entry name" value="AA_TRANSFER_CLASS_3"/>
    <property type="match status" value="1"/>
</dbReference>
<dbReference type="SUPFAM" id="SSF53383">
    <property type="entry name" value="PLP-dependent transferases"/>
    <property type="match status" value="1"/>
</dbReference>
<dbReference type="CDD" id="cd00610">
    <property type="entry name" value="OAT_like"/>
    <property type="match status" value="1"/>
</dbReference>
<evidence type="ECO:0000256" key="8">
    <source>
        <dbReference type="RuleBase" id="RU003560"/>
    </source>
</evidence>
<reference evidence="10" key="1">
    <citation type="submission" date="2020-05" db="EMBL/GenBank/DDBJ databases">
        <title>Phylogenomic resolution of chytrid fungi.</title>
        <authorList>
            <person name="Stajich J.E."/>
            <person name="Amses K."/>
            <person name="Simmons R."/>
            <person name="Seto K."/>
            <person name="Myers J."/>
            <person name="Bonds A."/>
            <person name="Quandt C.A."/>
            <person name="Barry K."/>
            <person name="Liu P."/>
            <person name="Grigoriev I."/>
            <person name="Longcore J.E."/>
            <person name="James T.Y."/>
        </authorList>
    </citation>
    <scope>NUCLEOTIDE SEQUENCE</scope>
    <source>
        <strain evidence="10">JEL0513</strain>
    </source>
</reference>
<dbReference type="FunFam" id="3.90.1150.10:FF:000152">
    <property type="entry name" value="Ornithine aminotransferase"/>
    <property type="match status" value="1"/>
</dbReference>
<protein>
    <recommendedName>
        <fullName evidence="4 9">Ornithine aminotransferase</fullName>
        <ecNumber evidence="4 9">2.6.1.13</ecNumber>
    </recommendedName>
</protein>
<dbReference type="InterPro" id="IPR005814">
    <property type="entry name" value="Aminotrans_3"/>
</dbReference>
<keyword evidence="11" id="KW-1185">Reference proteome</keyword>
<keyword evidence="5 9" id="KW-0032">Aminotransferase</keyword>
<organism evidence="10 11">
    <name type="scientific">Physocladia obscura</name>
    <dbReference type="NCBI Taxonomy" id="109957"/>
    <lineage>
        <taxon>Eukaryota</taxon>
        <taxon>Fungi</taxon>
        <taxon>Fungi incertae sedis</taxon>
        <taxon>Chytridiomycota</taxon>
        <taxon>Chytridiomycota incertae sedis</taxon>
        <taxon>Chytridiomycetes</taxon>
        <taxon>Chytridiales</taxon>
        <taxon>Chytriomycetaceae</taxon>
        <taxon>Physocladia</taxon>
    </lineage>
</organism>
<keyword evidence="7 8" id="KW-0663">Pyridoxal phosphate</keyword>
<dbReference type="InterPro" id="IPR015424">
    <property type="entry name" value="PyrdxlP-dep_Trfase"/>
</dbReference>
<dbReference type="Gene3D" id="3.90.1150.10">
    <property type="entry name" value="Aspartate Aminotransferase, domain 1"/>
    <property type="match status" value="1"/>
</dbReference>
<evidence type="ECO:0000313" key="10">
    <source>
        <dbReference type="EMBL" id="KAJ3117950.1"/>
    </source>
</evidence>
<dbReference type="PANTHER" id="PTHR11986:SF18">
    <property type="entry name" value="ORNITHINE AMINOTRANSFERASE, MITOCHONDRIAL"/>
    <property type="match status" value="1"/>
</dbReference>
<evidence type="ECO:0000256" key="5">
    <source>
        <dbReference type="ARBA" id="ARBA00022576"/>
    </source>
</evidence>
<dbReference type="GO" id="GO:0030170">
    <property type="term" value="F:pyridoxal phosphate binding"/>
    <property type="evidence" value="ECO:0007669"/>
    <property type="project" value="InterPro"/>
</dbReference>
<dbReference type="Proteomes" id="UP001211907">
    <property type="component" value="Unassembled WGS sequence"/>
</dbReference>
<dbReference type="PANTHER" id="PTHR11986">
    <property type="entry name" value="AMINOTRANSFERASE CLASS III"/>
    <property type="match status" value="1"/>
</dbReference>
<dbReference type="InterPro" id="IPR010164">
    <property type="entry name" value="Orn_aminotrans"/>
</dbReference>
<evidence type="ECO:0000256" key="1">
    <source>
        <dbReference type="ARBA" id="ARBA00001933"/>
    </source>
</evidence>
<evidence type="ECO:0000256" key="6">
    <source>
        <dbReference type="ARBA" id="ARBA00022679"/>
    </source>
</evidence>
<comment type="similarity">
    <text evidence="3 8">Belongs to the class-III pyridoxal-phosphate-dependent aminotransferase family.</text>
</comment>
<accession>A0AAD5SY60</accession>
<dbReference type="FunFam" id="3.40.640.10:FF:000011">
    <property type="entry name" value="Ornithine aminotransferase"/>
    <property type="match status" value="1"/>
</dbReference>
<evidence type="ECO:0000313" key="11">
    <source>
        <dbReference type="Proteomes" id="UP001211907"/>
    </source>
</evidence>
<gene>
    <name evidence="10" type="primary">CAR2_2</name>
    <name evidence="10" type="ORF">HK100_000711</name>
</gene>
<comment type="catalytic activity">
    <reaction evidence="9">
        <text>a 2-oxocarboxylate + L-ornithine = L-glutamate 5-semialdehyde + an L-alpha-amino acid</text>
        <dbReference type="Rhea" id="RHEA:13877"/>
        <dbReference type="ChEBI" id="CHEBI:35179"/>
        <dbReference type="ChEBI" id="CHEBI:46911"/>
        <dbReference type="ChEBI" id="CHEBI:58066"/>
        <dbReference type="ChEBI" id="CHEBI:59869"/>
        <dbReference type="EC" id="2.6.1.13"/>
    </reaction>
</comment>
<dbReference type="GO" id="GO:0019544">
    <property type="term" value="P:L-arginine catabolic process to L-glutamate"/>
    <property type="evidence" value="ECO:0007669"/>
    <property type="project" value="TreeGrafter"/>
</dbReference>
<dbReference type="AlphaFoldDB" id="A0AAD5SY60"/>
<evidence type="ECO:0000256" key="3">
    <source>
        <dbReference type="ARBA" id="ARBA00008954"/>
    </source>
</evidence>
<proteinExistence type="inferred from homology"/>
<dbReference type="Gene3D" id="3.40.640.10">
    <property type="entry name" value="Type I PLP-dependent aspartate aminotransferase-like (Major domain)"/>
    <property type="match status" value="1"/>
</dbReference>
<sequence>MNNHLCSDELWLTEAPELLGDASVSQTIIDESKTMFEIMRKENAYAAHNYHPLPVVLDKGRGIYVWDTEGRVYMDFVAGVSAVNQGHAHPRILSAFIEQASRLHLTSRGVYNSRFGPFAERVTAVFGYDTILPMNTGAEGVETAIKIARKWAYEKKKIPVGEARILSCRGNYHGRTIGTIAMSIDPLSRDGFGPFPEGLSCSLNYNSVEDLENALEADGSKIAAFIVEPIQGEGGVVVPNDGYLTKCYELCKKHNVLFIADEIQTGMARTGRLLCIDHENLKADMVILSKSLSGGVYPVSAVLASNEVMSVICPGEHGSTFGGNPLACAAVLAAIDVTLDENLAENANVLGQIFREGVLSIGSPLVQEVRGKGLLNAVVINESKFDNTTWDICLLLRKHGIIAKNTKGNVLRFAPPLCIKESEILRAIDIIRTVLTEVTSVSKDEIPYAGL</sequence>
<keyword evidence="6 9" id="KW-0808">Transferase</keyword>
<dbReference type="GO" id="GO:0005737">
    <property type="term" value="C:cytoplasm"/>
    <property type="evidence" value="ECO:0007669"/>
    <property type="project" value="TreeGrafter"/>
</dbReference>